<organism evidence="1">
    <name type="scientific">marine sediment metagenome</name>
    <dbReference type="NCBI Taxonomy" id="412755"/>
    <lineage>
        <taxon>unclassified sequences</taxon>
        <taxon>metagenomes</taxon>
        <taxon>ecological metagenomes</taxon>
    </lineage>
</organism>
<dbReference type="SUPFAM" id="SSF102712">
    <property type="entry name" value="JAB1/MPN domain"/>
    <property type="match status" value="1"/>
</dbReference>
<dbReference type="AlphaFoldDB" id="A0A0F9HTA4"/>
<name>A0A0F9HTA4_9ZZZZ</name>
<sequence length="223" mass="25126">MLRFSAFAWAKLLYFRDRSDCEVGAFAITDPDDLLFVRDLAVPKQEVSVVSVAFDDESVADHFDRQIDLGRTPAEVGRVWAHCHPGDSPHPSDIDEECFARAFGHCDWAAMFILAKTGKCYCRLRFNVGPGGSLEIPVEVDYSAEFAASDWPAWEQEYQANITRRKWPDTLGTAAGAGDAFDYTGFGDDWLEELEAMEPAERQAVLDELQGRPDLWEMEDVYV</sequence>
<protein>
    <recommendedName>
        <fullName evidence="2">JAB domain-containing protein</fullName>
    </recommendedName>
</protein>
<comment type="caution">
    <text evidence="1">The sequence shown here is derived from an EMBL/GenBank/DDBJ whole genome shotgun (WGS) entry which is preliminary data.</text>
</comment>
<gene>
    <name evidence="1" type="ORF">LCGC14_1744760</name>
</gene>
<accession>A0A0F9HTA4</accession>
<evidence type="ECO:0008006" key="2">
    <source>
        <dbReference type="Google" id="ProtNLM"/>
    </source>
</evidence>
<reference evidence="1" key="1">
    <citation type="journal article" date="2015" name="Nature">
        <title>Complex archaea that bridge the gap between prokaryotes and eukaryotes.</title>
        <authorList>
            <person name="Spang A."/>
            <person name="Saw J.H."/>
            <person name="Jorgensen S.L."/>
            <person name="Zaremba-Niedzwiedzka K."/>
            <person name="Martijn J."/>
            <person name="Lind A.E."/>
            <person name="van Eijk R."/>
            <person name="Schleper C."/>
            <person name="Guy L."/>
            <person name="Ettema T.J."/>
        </authorList>
    </citation>
    <scope>NUCLEOTIDE SEQUENCE</scope>
</reference>
<evidence type="ECO:0000313" key="1">
    <source>
        <dbReference type="EMBL" id="KKM06362.1"/>
    </source>
</evidence>
<dbReference type="EMBL" id="LAZR01016011">
    <property type="protein sequence ID" value="KKM06362.1"/>
    <property type="molecule type" value="Genomic_DNA"/>
</dbReference>
<proteinExistence type="predicted"/>